<dbReference type="AlphaFoldDB" id="A0A1D2JQ84"/>
<dbReference type="Proteomes" id="UP000242814">
    <property type="component" value="Unassembled WGS sequence"/>
</dbReference>
<sequence>MYDLPDTALHHAIDRRIMDASNDVIKTINICPPDIYRARYWCWQAGSPFSCPDIWSSYGGPRSLSILGWVRISALSRMHPNDGFYFAVADEVRWKEAAEAICRLGIEQGWLQLDAKTVSYDENCFREVFEPGWLGVYLWASGS</sequence>
<reference evidence="1 2" key="1">
    <citation type="submission" date="2016-06" db="EMBL/GenBank/DDBJ databases">
        <authorList>
            <person name="Kjaerup R.B."/>
            <person name="Dalgaard T.S."/>
            <person name="Juul-Madsen H.R."/>
        </authorList>
    </citation>
    <scope>NUCLEOTIDE SEQUENCE [LARGE SCALE GENOMIC DNA]</scope>
    <source>
        <strain evidence="1 2">Pb300</strain>
    </source>
</reference>
<evidence type="ECO:0000313" key="2">
    <source>
        <dbReference type="Proteomes" id="UP000242814"/>
    </source>
</evidence>
<gene>
    <name evidence="1" type="ORF">ACO22_00067</name>
</gene>
<dbReference type="VEuPathDB" id="FungiDB:PADG_04794"/>
<name>A0A1D2JQ84_PARBR</name>
<evidence type="ECO:0000313" key="1">
    <source>
        <dbReference type="EMBL" id="ODH45343.1"/>
    </source>
</evidence>
<protein>
    <submittedName>
        <fullName evidence="1">Uncharacterized protein</fullName>
    </submittedName>
</protein>
<accession>A0A1D2JQ84</accession>
<dbReference type="EMBL" id="LZYO01000002">
    <property type="protein sequence ID" value="ODH45343.1"/>
    <property type="molecule type" value="Genomic_DNA"/>
</dbReference>
<proteinExistence type="predicted"/>
<organism evidence="1 2">
    <name type="scientific">Paracoccidioides brasiliensis</name>
    <dbReference type="NCBI Taxonomy" id="121759"/>
    <lineage>
        <taxon>Eukaryota</taxon>
        <taxon>Fungi</taxon>
        <taxon>Dikarya</taxon>
        <taxon>Ascomycota</taxon>
        <taxon>Pezizomycotina</taxon>
        <taxon>Eurotiomycetes</taxon>
        <taxon>Eurotiomycetidae</taxon>
        <taxon>Onygenales</taxon>
        <taxon>Ajellomycetaceae</taxon>
        <taxon>Paracoccidioides</taxon>
    </lineage>
</organism>
<comment type="caution">
    <text evidence="1">The sequence shown here is derived from an EMBL/GenBank/DDBJ whole genome shotgun (WGS) entry which is preliminary data.</text>
</comment>
<dbReference type="VEuPathDB" id="FungiDB:PABG_04402"/>